<feature type="compositionally biased region" description="Basic and acidic residues" evidence="1">
    <location>
        <begin position="172"/>
        <end position="183"/>
    </location>
</feature>
<feature type="compositionally biased region" description="Basic and acidic residues" evidence="1">
    <location>
        <begin position="51"/>
        <end position="61"/>
    </location>
</feature>
<feature type="compositionally biased region" description="Low complexity" evidence="1">
    <location>
        <begin position="62"/>
        <end position="79"/>
    </location>
</feature>
<dbReference type="PANTHER" id="PTHR48125">
    <property type="entry name" value="LP07818P1"/>
    <property type="match status" value="1"/>
</dbReference>
<gene>
    <name evidence="2" type="ORF">PBAH0796_LOCUS9996</name>
</gene>
<sequence length="538" mass="59135">MGGGDGLHPDDVQELWDFDELDELEAQQSSSEAEAEPLALKSQEAGSSQASDDKAQEDAAHVAKAAAAGTAALATAAVAEGSEVAEDAVMPGGDLRAKLDFLFGPGGSDSEEDEDEEEDDDDEKEVADSDSTASHLRRAPTAKEAIVFEDPRKKLTNLEDPRLRGESLPLQEKVRQRLTRLAEARMQGRPPGPPGPPPPPPKEARAKRPPSVVAFAAEQPLVREPHTERPAGMHENVELREKGASDGKPITHEYRGMRSEGLPGVPAPVLLKRACRGAGGAGMAPGIPRPSVLALAVAEAQEATARVAAIEAEEFSLCANWGCSVESIAAYSSGQVEIVASEREQQEAEEQRRRQLEERQRLEEQRRWRLEEQRLQAEQARQEKARETRRRTAELRQQRLEEARRKAEKQRQEQEAQRYREEEEARHAQEEAFWAAREADERERCKIEAAAYEDFLLAQLQQQELLEQHKGPPRSQDGAAPAPAPAAAPPRVAAPEESRPLLQPARHAVPGAFGVYKRHQPSARERLAALGLDELRGL</sequence>
<feature type="region of interest" description="Disordered" evidence="1">
    <location>
        <begin position="379"/>
        <end position="425"/>
    </location>
</feature>
<feature type="compositionally biased region" description="Low complexity" evidence="1">
    <location>
        <begin position="26"/>
        <end position="42"/>
    </location>
</feature>
<organism evidence="2">
    <name type="scientific">Pyrodinium bahamense</name>
    <dbReference type="NCBI Taxonomy" id="73915"/>
    <lineage>
        <taxon>Eukaryota</taxon>
        <taxon>Sar</taxon>
        <taxon>Alveolata</taxon>
        <taxon>Dinophyceae</taxon>
        <taxon>Gonyaulacales</taxon>
        <taxon>Pyrocystaceae</taxon>
        <taxon>Pyrodinium</taxon>
    </lineage>
</organism>
<evidence type="ECO:0000256" key="1">
    <source>
        <dbReference type="SAM" id="MobiDB-lite"/>
    </source>
</evidence>
<dbReference type="PANTHER" id="PTHR48125:SF12">
    <property type="entry name" value="AT HOOK TRANSCRIPTION FACTOR FAMILY-RELATED"/>
    <property type="match status" value="1"/>
</dbReference>
<feature type="region of interest" description="Disordered" evidence="1">
    <location>
        <begin position="463"/>
        <end position="506"/>
    </location>
</feature>
<accession>A0A7S0A6T7</accession>
<protein>
    <submittedName>
        <fullName evidence="2">Uncharacterized protein</fullName>
    </submittedName>
</protein>
<dbReference type="EMBL" id="HBEG01016631">
    <property type="protein sequence ID" value="CAD8354629.1"/>
    <property type="molecule type" value="Transcribed_RNA"/>
</dbReference>
<feature type="region of interest" description="Disordered" evidence="1">
    <location>
        <begin position="97"/>
        <end position="213"/>
    </location>
</feature>
<feature type="region of interest" description="Disordered" evidence="1">
    <location>
        <begin position="19"/>
        <end position="79"/>
    </location>
</feature>
<feature type="compositionally biased region" description="Pro residues" evidence="1">
    <location>
        <begin position="190"/>
        <end position="201"/>
    </location>
</feature>
<feature type="compositionally biased region" description="Acidic residues" evidence="1">
    <location>
        <begin position="109"/>
        <end position="125"/>
    </location>
</feature>
<reference evidence="2" key="1">
    <citation type="submission" date="2021-01" db="EMBL/GenBank/DDBJ databases">
        <authorList>
            <person name="Corre E."/>
            <person name="Pelletier E."/>
            <person name="Niang G."/>
            <person name="Scheremetjew M."/>
            <person name="Finn R."/>
            <person name="Kale V."/>
            <person name="Holt S."/>
            <person name="Cochrane G."/>
            <person name="Meng A."/>
            <person name="Brown T."/>
            <person name="Cohen L."/>
        </authorList>
    </citation>
    <scope>NUCLEOTIDE SEQUENCE</scope>
    <source>
        <strain evidence="2">Pbaha01</strain>
    </source>
</reference>
<proteinExistence type="predicted"/>
<feature type="compositionally biased region" description="Basic and acidic residues" evidence="1">
    <location>
        <begin position="149"/>
        <end position="165"/>
    </location>
</feature>
<name>A0A7S0A6T7_9DINO</name>
<dbReference type="AlphaFoldDB" id="A0A7S0A6T7"/>
<evidence type="ECO:0000313" key="2">
    <source>
        <dbReference type="EMBL" id="CAD8354629.1"/>
    </source>
</evidence>